<protein>
    <submittedName>
        <fullName evidence="2">Uncharacterized protein</fullName>
    </submittedName>
</protein>
<accession>A0A2N5TZT1</accession>
<organism evidence="2 3">
    <name type="scientific">Puccinia coronata f. sp. avenae</name>
    <dbReference type="NCBI Taxonomy" id="200324"/>
    <lineage>
        <taxon>Eukaryota</taxon>
        <taxon>Fungi</taxon>
        <taxon>Dikarya</taxon>
        <taxon>Basidiomycota</taxon>
        <taxon>Pucciniomycotina</taxon>
        <taxon>Pucciniomycetes</taxon>
        <taxon>Pucciniales</taxon>
        <taxon>Pucciniaceae</taxon>
        <taxon>Puccinia</taxon>
    </lineage>
</organism>
<sequence>MSMSMDDIINGLYDDVNSAYPHGDDGFSSQHLSSPHPINNLTSQNSMHPIDSSNLFESFPIQDINMKNHDSGPHSSPSNDNCIDQVCSNLQTKLNLDAEHLKIALLTSKCSPKDMHANVIFANAAYHQLGSTANTGGAVAHIFNDTFRDFVLMKAWMILLILSLKEYSNNPHKNGTLPKTLYYCCLDAVDKQPNSWKADHLAPGQLDDDPTALQVYRGTMGKLLKHQRIHVRTLLLTNILETQRISVKGEVPNRNKMITAIYEDLPPNNEKMTAAQIKTQVNSNFNGLHEACYERIFSSSTQSLFYTKTKSFFLTI</sequence>
<evidence type="ECO:0000256" key="1">
    <source>
        <dbReference type="SAM" id="MobiDB-lite"/>
    </source>
</evidence>
<feature type="compositionally biased region" description="Polar residues" evidence="1">
    <location>
        <begin position="27"/>
        <end position="47"/>
    </location>
</feature>
<gene>
    <name evidence="2" type="ORF">PCASD_14847</name>
</gene>
<proteinExistence type="predicted"/>
<comment type="caution">
    <text evidence="2">The sequence shown here is derived from an EMBL/GenBank/DDBJ whole genome shotgun (WGS) entry which is preliminary data.</text>
</comment>
<dbReference type="Proteomes" id="UP000235392">
    <property type="component" value="Unassembled WGS sequence"/>
</dbReference>
<dbReference type="AlphaFoldDB" id="A0A2N5TZT1"/>
<dbReference type="EMBL" id="PGCI01000281">
    <property type="protein sequence ID" value="PLW30974.1"/>
    <property type="molecule type" value="Genomic_DNA"/>
</dbReference>
<name>A0A2N5TZT1_9BASI</name>
<reference evidence="2 3" key="1">
    <citation type="submission" date="2017-11" db="EMBL/GenBank/DDBJ databases">
        <title>De novo assembly and phasing of dikaryotic genomes from two isolates of Puccinia coronata f. sp. avenae, the causal agent of oat crown rust.</title>
        <authorList>
            <person name="Miller M.E."/>
            <person name="Zhang Y."/>
            <person name="Omidvar V."/>
            <person name="Sperschneider J."/>
            <person name="Schwessinger B."/>
            <person name="Raley C."/>
            <person name="Palmer J.M."/>
            <person name="Garnica D."/>
            <person name="Upadhyaya N."/>
            <person name="Rathjen J."/>
            <person name="Taylor J.M."/>
            <person name="Park R.F."/>
            <person name="Dodds P.N."/>
            <person name="Hirsch C.D."/>
            <person name="Kianian S.F."/>
            <person name="Figueroa M."/>
        </authorList>
    </citation>
    <scope>NUCLEOTIDE SEQUENCE [LARGE SCALE GENOMIC DNA]</scope>
    <source>
        <strain evidence="2">12SD80</strain>
    </source>
</reference>
<feature type="region of interest" description="Disordered" evidence="1">
    <location>
        <begin position="24"/>
        <end position="47"/>
    </location>
</feature>
<evidence type="ECO:0000313" key="3">
    <source>
        <dbReference type="Proteomes" id="UP000235392"/>
    </source>
</evidence>
<evidence type="ECO:0000313" key="2">
    <source>
        <dbReference type="EMBL" id="PLW30974.1"/>
    </source>
</evidence>